<organism evidence="1 2">
    <name type="scientific">Spinacia oleracea</name>
    <name type="common">Spinach</name>
    <dbReference type="NCBI Taxonomy" id="3562"/>
    <lineage>
        <taxon>Eukaryota</taxon>
        <taxon>Viridiplantae</taxon>
        <taxon>Streptophyta</taxon>
        <taxon>Embryophyta</taxon>
        <taxon>Tracheophyta</taxon>
        <taxon>Spermatophyta</taxon>
        <taxon>Magnoliopsida</taxon>
        <taxon>eudicotyledons</taxon>
        <taxon>Gunneridae</taxon>
        <taxon>Pentapetalae</taxon>
        <taxon>Caryophyllales</taxon>
        <taxon>Chenopodiaceae</taxon>
        <taxon>Chenopodioideae</taxon>
        <taxon>Anserineae</taxon>
        <taxon>Spinacia</taxon>
    </lineage>
</organism>
<evidence type="ECO:0000313" key="1">
    <source>
        <dbReference type="Proteomes" id="UP000813463"/>
    </source>
</evidence>
<gene>
    <name evidence="2" type="primary">LOC130462813</name>
</gene>
<dbReference type="RefSeq" id="XP_056687711.1">
    <property type="nucleotide sequence ID" value="XM_056831733.1"/>
</dbReference>
<name>A0ABM3QWI4_SPIOL</name>
<proteinExistence type="predicted"/>
<accession>A0ABM3QWI4</accession>
<keyword evidence="1" id="KW-1185">Reference proteome</keyword>
<reference evidence="1" key="1">
    <citation type="journal article" date="2021" name="Nat. Commun.">
        <title>Genomic analyses provide insights into spinach domestication and the genetic basis of agronomic traits.</title>
        <authorList>
            <person name="Cai X."/>
            <person name="Sun X."/>
            <person name="Xu C."/>
            <person name="Sun H."/>
            <person name="Wang X."/>
            <person name="Ge C."/>
            <person name="Zhang Z."/>
            <person name="Wang Q."/>
            <person name="Fei Z."/>
            <person name="Jiao C."/>
            <person name="Wang Q."/>
        </authorList>
    </citation>
    <scope>NUCLEOTIDE SEQUENCE [LARGE SCALE GENOMIC DNA]</scope>
    <source>
        <strain evidence="1">cv. Varoflay</strain>
    </source>
</reference>
<sequence length="214" mass="24726">MSEDRKEDLLGILKMRQFEKHSKYLGIPTIIGRSKKVIFGALLDRIWKKLRGWKEKILSRAEKEILLKSVIQAIPTYLMGVYKLSAAMINDIQSAMSRFFWGSDEGKRRLHWRNWKSMCEPKCAGGMGFEDLSVFNDAFLGKQAWRLVKGEESLLGRVMKAKYYPNCTFLDSSLGYCCSYPWKSVWCSKALILEVMIWRVGNGAHIRIREDPCG</sequence>
<evidence type="ECO:0000313" key="2">
    <source>
        <dbReference type="RefSeq" id="XP_056687711.1"/>
    </source>
</evidence>
<dbReference type="GeneID" id="130462813"/>
<dbReference type="PANTHER" id="PTHR33116">
    <property type="entry name" value="REVERSE TRANSCRIPTASE ZINC-BINDING DOMAIN-CONTAINING PROTEIN-RELATED-RELATED"/>
    <property type="match status" value="1"/>
</dbReference>
<protein>
    <submittedName>
        <fullName evidence="2">Uncharacterized mitochondrial protein AtMg00310-like</fullName>
    </submittedName>
</protein>
<dbReference type="Proteomes" id="UP000813463">
    <property type="component" value="Chromosome 1"/>
</dbReference>
<dbReference type="PANTHER" id="PTHR33116:SF86">
    <property type="entry name" value="REVERSE TRANSCRIPTASE DOMAIN-CONTAINING PROTEIN"/>
    <property type="match status" value="1"/>
</dbReference>
<reference evidence="2" key="2">
    <citation type="submission" date="2025-08" db="UniProtKB">
        <authorList>
            <consortium name="RefSeq"/>
        </authorList>
    </citation>
    <scope>IDENTIFICATION</scope>
    <source>
        <tissue evidence="2">Leaf</tissue>
    </source>
</reference>